<accession>A0ABV2RX52</accession>
<keyword evidence="1" id="KW-0677">Repeat</keyword>
<reference evidence="4 5" key="1">
    <citation type="submission" date="2024-06" db="EMBL/GenBank/DDBJ databases">
        <title>Genomic Encyclopedia of Type Strains, Phase V (KMG-V): Genome sequencing to study the core and pangenomes of soil and plant-associated prokaryotes.</title>
        <authorList>
            <person name="Whitman W."/>
        </authorList>
    </citation>
    <scope>NUCLEOTIDE SEQUENCE [LARGE SCALE GENOMIC DNA]</scope>
    <source>
        <strain evidence="4 5">USDA 160</strain>
    </source>
</reference>
<dbReference type="PANTHER" id="PTHR44858">
    <property type="entry name" value="TETRATRICOPEPTIDE REPEAT PROTEIN 6"/>
    <property type="match status" value="1"/>
</dbReference>
<gene>
    <name evidence="4" type="ORF">ABIF63_005583</name>
</gene>
<feature type="repeat" description="TPR" evidence="3">
    <location>
        <begin position="42"/>
        <end position="75"/>
    </location>
</feature>
<dbReference type="InterPro" id="IPR019734">
    <property type="entry name" value="TPR_rpt"/>
</dbReference>
<evidence type="ECO:0000313" key="5">
    <source>
        <dbReference type="Proteomes" id="UP001549291"/>
    </source>
</evidence>
<sequence>MPQGRYPENACPVQPHCAARGARLDRAAADYGEAIRLAPTDARGWRNRGMIRLYRGDNKGGLADYDKALQYDPCDVFSWNNRGQARLRLGDRQGAIADFRKALELRPGLPSAHDALQKLGALTREP</sequence>
<dbReference type="Pfam" id="PF00515">
    <property type="entry name" value="TPR_1"/>
    <property type="match status" value="1"/>
</dbReference>
<feature type="repeat" description="TPR" evidence="3">
    <location>
        <begin position="76"/>
        <end position="109"/>
    </location>
</feature>
<dbReference type="RefSeq" id="WP_080583933.1">
    <property type="nucleotide sequence ID" value="NZ_CP066351.1"/>
</dbReference>
<dbReference type="Pfam" id="PF13432">
    <property type="entry name" value="TPR_16"/>
    <property type="match status" value="1"/>
</dbReference>
<proteinExistence type="predicted"/>
<dbReference type="Proteomes" id="UP001549291">
    <property type="component" value="Unassembled WGS sequence"/>
</dbReference>
<dbReference type="PANTHER" id="PTHR44858:SF1">
    <property type="entry name" value="UDP-N-ACETYLGLUCOSAMINE--PEPTIDE N-ACETYLGLUCOSAMINYLTRANSFERASE SPINDLY-RELATED"/>
    <property type="match status" value="1"/>
</dbReference>
<keyword evidence="2 3" id="KW-0802">TPR repeat</keyword>
<dbReference type="SMART" id="SM00028">
    <property type="entry name" value="TPR"/>
    <property type="match status" value="2"/>
</dbReference>
<evidence type="ECO:0000256" key="1">
    <source>
        <dbReference type="ARBA" id="ARBA00022737"/>
    </source>
</evidence>
<evidence type="ECO:0000313" key="4">
    <source>
        <dbReference type="EMBL" id="MET4721477.1"/>
    </source>
</evidence>
<comment type="caution">
    <text evidence="4">The sequence shown here is derived from an EMBL/GenBank/DDBJ whole genome shotgun (WGS) entry which is preliminary data.</text>
</comment>
<dbReference type="InterPro" id="IPR011990">
    <property type="entry name" value="TPR-like_helical_dom_sf"/>
</dbReference>
<dbReference type="Gene3D" id="1.25.40.10">
    <property type="entry name" value="Tetratricopeptide repeat domain"/>
    <property type="match status" value="1"/>
</dbReference>
<name>A0ABV2RX52_BRAJP</name>
<keyword evidence="5" id="KW-1185">Reference proteome</keyword>
<dbReference type="InterPro" id="IPR050498">
    <property type="entry name" value="Ycf3"/>
</dbReference>
<dbReference type="EMBL" id="JBEPTQ010000002">
    <property type="protein sequence ID" value="MET4721477.1"/>
    <property type="molecule type" value="Genomic_DNA"/>
</dbReference>
<protein>
    <submittedName>
        <fullName evidence="4">Tetratricopeptide (TPR) repeat protein</fullName>
    </submittedName>
</protein>
<evidence type="ECO:0000256" key="3">
    <source>
        <dbReference type="PROSITE-ProRule" id="PRU00339"/>
    </source>
</evidence>
<evidence type="ECO:0000256" key="2">
    <source>
        <dbReference type="ARBA" id="ARBA00022803"/>
    </source>
</evidence>
<dbReference type="PROSITE" id="PS50005">
    <property type="entry name" value="TPR"/>
    <property type="match status" value="2"/>
</dbReference>
<organism evidence="4 5">
    <name type="scientific">Bradyrhizobium japonicum</name>
    <dbReference type="NCBI Taxonomy" id="375"/>
    <lineage>
        <taxon>Bacteria</taxon>
        <taxon>Pseudomonadati</taxon>
        <taxon>Pseudomonadota</taxon>
        <taxon>Alphaproteobacteria</taxon>
        <taxon>Hyphomicrobiales</taxon>
        <taxon>Nitrobacteraceae</taxon>
        <taxon>Bradyrhizobium</taxon>
    </lineage>
</organism>
<dbReference type="SUPFAM" id="SSF48452">
    <property type="entry name" value="TPR-like"/>
    <property type="match status" value="1"/>
</dbReference>